<dbReference type="HAMAP" id="MF_00114">
    <property type="entry name" value="DeoC_type1"/>
    <property type="match status" value="1"/>
</dbReference>
<comment type="catalytic activity">
    <reaction evidence="5 7">
        <text>2-deoxy-D-ribose 5-phosphate = D-glyceraldehyde 3-phosphate + acetaldehyde</text>
        <dbReference type="Rhea" id="RHEA:12821"/>
        <dbReference type="ChEBI" id="CHEBI:15343"/>
        <dbReference type="ChEBI" id="CHEBI:59776"/>
        <dbReference type="ChEBI" id="CHEBI:62877"/>
        <dbReference type="EC" id="4.1.2.4"/>
    </reaction>
</comment>
<accession>A0A239BI50</accession>
<dbReference type="PANTHER" id="PTHR10889">
    <property type="entry name" value="DEOXYRIBOSE-PHOSPHATE ALDOLASE"/>
    <property type="match status" value="1"/>
</dbReference>
<dbReference type="GO" id="GO:0005737">
    <property type="term" value="C:cytoplasm"/>
    <property type="evidence" value="ECO:0007669"/>
    <property type="project" value="UniProtKB-SubCell"/>
</dbReference>
<dbReference type="SMART" id="SM01133">
    <property type="entry name" value="DeoC"/>
    <property type="match status" value="1"/>
</dbReference>
<keyword evidence="4 7" id="KW-0704">Schiff base</keyword>
<evidence type="ECO:0000256" key="1">
    <source>
        <dbReference type="ARBA" id="ARBA00010936"/>
    </source>
</evidence>
<keyword evidence="2 7" id="KW-0963">Cytoplasm</keyword>
<dbReference type="InterPro" id="IPR011343">
    <property type="entry name" value="DeoC"/>
</dbReference>
<keyword evidence="3 7" id="KW-0456">Lyase</keyword>
<comment type="similarity">
    <text evidence="1 7">Belongs to the DeoC/FbaB aldolase family. DeoC type 1 subfamily.</text>
</comment>
<evidence type="ECO:0000256" key="7">
    <source>
        <dbReference type="HAMAP-Rule" id="MF_00114"/>
    </source>
</evidence>
<evidence type="ECO:0000256" key="2">
    <source>
        <dbReference type="ARBA" id="ARBA00022490"/>
    </source>
</evidence>
<dbReference type="NCBIfam" id="TIGR00126">
    <property type="entry name" value="deoC"/>
    <property type="match status" value="1"/>
</dbReference>
<comment type="subcellular location">
    <subcellularLocation>
        <location evidence="7">Cytoplasm</location>
    </subcellularLocation>
</comment>
<dbReference type="GO" id="GO:0016052">
    <property type="term" value="P:carbohydrate catabolic process"/>
    <property type="evidence" value="ECO:0007669"/>
    <property type="project" value="TreeGrafter"/>
</dbReference>
<dbReference type="Gene3D" id="3.20.20.70">
    <property type="entry name" value="Aldolase class I"/>
    <property type="match status" value="1"/>
</dbReference>
<evidence type="ECO:0000256" key="4">
    <source>
        <dbReference type="ARBA" id="ARBA00023270"/>
    </source>
</evidence>
<evidence type="ECO:0000256" key="5">
    <source>
        <dbReference type="ARBA" id="ARBA00048791"/>
    </source>
</evidence>
<sequence>MLINQYIDHTLLKPTATINDIKKHCQEAIKYHFYAVCVNECYVTLARNYLGESPVKVVATVGFPLGAMAAETKVIQAKNCILRGASEIDMVVNLGYIKSGLLDAVEKEIASIKKAIGNHVLKVIIETSYLTDEEKRLVTNLAIKAGADYIKTSTGFGTVPVTLDDIVLLKEVTTNKIKIKASGGIRDALTAKQFIQAGVHRLGTSSSIAIVTQKQ</sequence>
<gene>
    <name evidence="7" type="primary">deoC</name>
    <name evidence="8" type="ORF">SAMN06265376_106173</name>
</gene>
<evidence type="ECO:0000313" key="9">
    <source>
        <dbReference type="Proteomes" id="UP000198379"/>
    </source>
</evidence>
<feature type="active site" description="Proton donor/acceptor" evidence="7">
    <location>
        <position position="180"/>
    </location>
</feature>
<name>A0A239BI50_9FLAO</name>
<dbReference type="CDD" id="cd00959">
    <property type="entry name" value="DeoC"/>
    <property type="match status" value="1"/>
</dbReference>
<dbReference type="InterPro" id="IPR002915">
    <property type="entry name" value="DeoC/FbaB/LacD_aldolase"/>
</dbReference>
<dbReference type="GO" id="GO:0009264">
    <property type="term" value="P:deoxyribonucleotide catabolic process"/>
    <property type="evidence" value="ECO:0007669"/>
    <property type="project" value="UniProtKB-UniRule"/>
</dbReference>
<proteinExistence type="inferred from homology"/>
<dbReference type="FunFam" id="3.20.20.70:FF:000044">
    <property type="entry name" value="Deoxyribose-phosphate aldolase"/>
    <property type="match status" value="1"/>
</dbReference>
<dbReference type="InterPro" id="IPR028581">
    <property type="entry name" value="DeoC_typeI"/>
</dbReference>
<dbReference type="PIRSF" id="PIRSF001357">
    <property type="entry name" value="DeoC"/>
    <property type="match status" value="1"/>
</dbReference>
<dbReference type="Proteomes" id="UP000198379">
    <property type="component" value="Unassembled WGS sequence"/>
</dbReference>
<reference evidence="8 9" key="1">
    <citation type="submission" date="2017-06" db="EMBL/GenBank/DDBJ databases">
        <authorList>
            <person name="Kim H.J."/>
            <person name="Triplett B.A."/>
        </authorList>
    </citation>
    <scope>NUCLEOTIDE SEQUENCE [LARGE SCALE GENOMIC DNA]</scope>
    <source>
        <strain evidence="8 9">DSM 25597</strain>
    </source>
</reference>
<dbReference type="EC" id="4.1.2.4" evidence="7"/>
<dbReference type="EMBL" id="FZNY01000006">
    <property type="protein sequence ID" value="SNS07252.1"/>
    <property type="molecule type" value="Genomic_DNA"/>
</dbReference>
<dbReference type="GO" id="GO:0004139">
    <property type="term" value="F:deoxyribose-phosphate aldolase activity"/>
    <property type="evidence" value="ECO:0007669"/>
    <property type="project" value="UniProtKB-UniRule"/>
</dbReference>
<evidence type="ECO:0000256" key="3">
    <source>
        <dbReference type="ARBA" id="ARBA00023239"/>
    </source>
</evidence>
<comment type="pathway">
    <text evidence="7">Carbohydrate degradation; 2-deoxy-D-ribose 1-phosphate degradation; D-glyceraldehyde 3-phosphate and acetaldehyde from 2-deoxy-alpha-D-ribose 1-phosphate: step 2/2.</text>
</comment>
<dbReference type="PANTHER" id="PTHR10889:SF1">
    <property type="entry name" value="DEOXYRIBOSE-PHOSPHATE ALDOLASE"/>
    <property type="match status" value="1"/>
</dbReference>
<feature type="active site" description="Proton donor/acceptor" evidence="7">
    <location>
        <position position="89"/>
    </location>
</feature>
<dbReference type="UniPathway" id="UPA00002">
    <property type="reaction ID" value="UER00468"/>
</dbReference>
<dbReference type="RefSeq" id="WP_089372787.1">
    <property type="nucleotide sequence ID" value="NZ_BMEP01000005.1"/>
</dbReference>
<dbReference type="SUPFAM" id="SSF51569">
    <property type="entry name" value="Aldolase"/>
    <property type="match status" value="1"/>
</dbReference>
<protein>
    <recommendedName>
        <fullName evidence="7">Deoxyribose-phosphate aldolase</fullName>
        <shortName evidence="7">DERA</shortName>
        <ecNumber evidence="7">4.1.2.4</ecNumber>
    </recommendedName>
    <alternativeName>
        <fullName evidence="7">2-deoxy-D-ribose 5-phosphate aldolase</fullName>
    </alternativeName>
    <alternativeName>
        <fullName evidence="7">Phosphodeoxyriboaldolase</fullName>
        <shortName evidence="7">Deoxyriboaldolase</shortName>
    </alternativeName>
</protein>
<dbReference type="Pfam" id="PF01791">
    <property type="entry name" value="DeoC"/>
    <property type="match status" value="1"/>
</dbReference>
<evidence type="ECO:0000313" key="8">
    <source>
        <dbReference type="EMBL" id="SNS07252.1"/>
    </source>
</evidence>
<dbReference type="GO" id="GO:0006018">
    <property type="term" value="P:2-deoxyribose 1-phosphate catabolic process"/>
    <property type="evidence" value="ECO:0007669"/>
    <property type="project" value="UniProtKB-UniRule"/>
</dbReference>
<organism evidence="8 9">
    <name type="scientific">Dokdonia pacifica</name>
    <dbReference type="NCBI Taxonomy" id="1627892"/>
    <lineage>
        <taxon>Bacteria</taxon>
        <taxon>Pseudomonadati</taxon>
        <taxon>Bacteroidota</taxon>
        <taxon>Flavobacteriia</taxon>
        <taxon>Flavobacteriales</taxon>
        <taxon>Flavobacteriaceae</taxon>
        <taxon>Dokdonia</taxon>
    </lineage>
</organism>
<dbReference type="AlphaFoldDB" id="A0A239BI50"/>
<evidence type="ECO:0000256" key="6">
    <source>
        <dbReference type="ARBA" id="ARBA00056337"/>
    </source>
</evidence>
<keyword evidence="9" id="KW-1185">Reference proteome</keyword>
<dbReference type="OrthoDB" id="9778711at2"/>
<comment type="function">
    <text evidence="6 7">Catalyzes a reversible aldol reaction between acetaldehyde and D-glyceraldehyde 3-phosphate to generate 2-deoxy-D-ribose 5-phosphate.</text>
</comment>
<feature type="active site" description="Schiff-base intermediate with acetaldehyde" evidence="7">
    <location>
        <position position="151"/>
    </location>
</feature>
<dbReference type="InterPro" id="IPR013785">
    <property type="entry name" value="Aldolase_TIM"/>
</dbReference>